<dbReference type="SUPFAM" id="SSF53335">
    <property type="entry name" value="S-adenosyl-L-methionine-dependent methyltransferases"/>
    <property type="match status" value="1"/>
</dbReference>
<dbReference type="Gene3D" id="3.40.50.150">
    <property type="entry name" value="Vaccinia Virus protein VP39"/>
    <property type="match status" value="1"/>
</dbReference>
<dbReference type="EnsemblMetazoa" id="XM_038192559.1">
    <property type="protein sequence ID" value="XP_038048487.1"/>
    <property type="gene ID" value="LOC119722440"/>
</dbReference>
<dbReference type="OrthoDB" id="5984880at2759"/>
<name>A0A913ZBR5_PATMI</name>
<keyword evidence="2" id="KW-1185">Reference proteome</keyword>
<dbReference type="RefSeq" id="XP_038048486.1">
    <property type="nucleotide sequence ID" value="XM_038192558.1"/>
</dbReference>
<proteinExistence type="predicted"/>
<organism evidence="1 2">
    <name type="scientific">Patiria miniata</name>
    <name type="common">Bat star</name>
    <name type="synonym">Asterina miniata</name>
    <dbReference type="NCBI Taxonomy" id="46514"/>
    <lineage>
        <taxon>Eukaryota</taxon>
        <taxon>Metazoa</taxon>
        <taxon>Echinodermata</taxon>
        <taxon>Eleutherozoa</taxon>
        <taxon>Asterozoa</taxon>
        <taxon>Asteroidea</taxon>
        <taxon>Valvatacea</taxon>
        <taxon>Valvatida</taxon>
        <taxon>Asterinidae</taxon>
        <taxon>Patiria</taxon>
    </lineage>
</organism>
<dbReference type="EnsemblMetazoa" id="XM_038192558.1">
    <property type="protein sequence ID" value="XP_038048486.1"/>
    <property type="gene ID" value="LOC119722440"/>
</dbReference>
<dbReference type="InterPro" id="IPR029063">
    <property type="entry name" value="SAM-dependent_MTases_sf"/>
</dbReference>
<dbReference type="RefSeq" id="XP_038048487.1">
    <property type="nucleotide sequence ID" value="XM_038192559.1"/>
</dbReference>
<evidence type="ECO:0000313" key="1">
    <source>
        <dbReference type="EnsemblMetazoa" id="XP_038048486.1"/>
    </source>
</evidence>
<evidence type="ECO:0008006" key="3">
    <source>
        <dbReference type="Google" id="ProtNLM"/>
    </source>
</evidence>
<dbReference type="Proteomes" id="UP000887568">
    <property type="component" value="Unplaced"/>
</dbReference>
<dbReference type="RefSeq" id="XP_038048488.1">
    <property type="nucleotide sequence ID" value="XM_038192560.1"/>
</dbReference>
<sequence>MSSLRSLTDDMDLYHRAFSIYHRIAERDKVLGRWVEKELREVVNGWTAGVTGQEPLRVLSIGPGEGAIETKILQVLHGCRKPHPRIHTTVLEPVADQTDRFKQRVADPAAQLPDTTFDWRIEKLEDYQAAAANAAKFHFISSVHSIYYVPDLEASLKDLYARLEPGGLMLIVLVAEDSGMGRVWKGFPGLQSMRDPYPTSAEIESACASQGIPLGRQLTINVRSNIGFCLPEPPNLSEEGSLLLDFFAHVGHFVRDAPPDLQRKVREFLGSDKCSERGAGGEVIFKGDWRAFIIEK</sequence>
<dbReference type="OMA" id="QANITPC"/>
<reference evidence="1" key="1">
    <citation type="submission" date="2022-11" db="UniProtKB">
        <authorList>
            <consortium name="EnsemblMetazoa"/>
        </authorList>
    </citation>
    <scope>IDENTIFICATION</scope>
</reference>
<evidence type="ECO:0000313" key="2">
    <source>
        <dbReference type="Proteomes" id="UP000887568"/>
    </source>
</evidence>
<accession>A0A913ZBR5</accession>
<dbReference type="GeneID" id="119722440"/>
<dbReference type="Pfam" id="PF13489">
    <property type="entry name" value="Methyltransf_23"/>
    <property type="match status" value="1"/>
</dbReference>
<dbReference type="EnsemblMetazoa" id="XM_038192560.1">
    <property type="protein sequence ID" value="XP_038048488.1"/>
    <property type="gene ID" value="LOC119722440"/>
</dbReference>
<dbReference type="AlphaFoldDB" id="A0A913ZBR5"/>
<protein>
    <recommendedName>
        <fullName evidence="3">Histamine N-methyltransferase</fullName>
    </recommendedName>
</protein>